<keyword evidence="3" id="KW-1185">Reference proteome</keyword>
<reference evidence="2" key="1">
    <citation type="submission" date="2021-06" db="EMBL/GenBank/DDBJ databases">
        <authorList>
            <person name="Kallberg Y."/>
            <person name="Tangrot J."/>
            <person name="Rosling A."/>
        </authorList>
    </citation>
    <scope>NUCLEOTIDE SEQUENCE</scope>
    <source>
        <strain evidence="2">MA453B</strain>
    </source>
</reference>
<evidence type="ECO:0000313" key="3">
    <source>
        <dbReference type="Proteomes" id="UP000789405"/>
    </source>
</evidence>
<feature type="non-terminal residue" evidence="2">
    <location>
        <position position="1"/>
    </location>
</feature>
<feature type="non-terminal residue" evidence="2">
    <location>
        <position position="52"/>
    </location>
</feature>
<sequence>TPTMKHQNRRHQQRELERKTPRSVNTQQEKAKSKLQTEKETIHFPKNRFDHE</sequence>
<feature type="compositionally biased region" description="Basic and acidic residues" evidence="1">
    <location>
        <begin position="29"/>
        <end position="52"/>
    </location>
</feature>
<comment type="caution">
    <text evidence="2">The sequence shown here is derived from an EMBL/GenBank/DDBJ whole genome shotgun (WGS) entry which is preliminary data.</text>
</comment>
<feature type="region of interest" description="Disordered" evidence="1">
    <location>
        <begin position="1"/>
        <end position="52"/>
    </location>
</feature>
<feature type="compositionally biased region" description="Basic residues" evidence="1">
    <location>
        <begin position="1"/>
        <end position="12"/>
    </location>
</feature>
<dbReference type="AlphaFoldDB" id="A0A9N9K7V1"/>
<name>A0A9N9K7V1_9GLOM</name>
<accession>A0A9N9K7V1</accession>
<organism evidence="2 3">
    <name type="scientific">Dentiscutata erythropus</name>
    <dbReference type="NCBI Taxonomy" id="1348616"/>
    <lineage>
        <taxon>Eukaryota</taxon>
        <taxon>Fungi</taxon>
        <taxon>Fungi incertae sedis</taxon>
        <taxon>Mucoromycota</taxon>
        <taxon>Glomeromycotina</taxon>
        <taxon>Glomeromycetes</taxon>
        <taxon>Diversisporales</taxon>
        <taxon>Gigasporaceae</taxon>
        <taxon>Dentiscutata</taxon>
    </lineage>
</organism>
<evidence type="ECO:0000313" key="2">
    <source>
        <dbReference type="EMBL" id="CAG8813318.1"/>
    </source>
</evidence>
<dbReference type="EMBL" id="CAJVPY010049958">
    <property type="protein sequence ID" value="CAG8813318.1"/>
    <property type="molecule type" value="Genomic_DNA"/>
</dbReference>
<evidence type="ECO:0000256" key="1">
    <source>
        <dbReference type="SAM" id="MobiDB-lite"/>
    </source>
</evidence>
<gene>
    <name evidence="2" type="ORF">DERYTH_LOCUS25782</name>
</gene>
<dbReference type="Proteomes" id="UP000789405">
    <property type="component" value="Unassembled WGS sequence"/>
</dbReference>
<proteinExistence type="predicted"/>
<protein>
    <submittedName>
        <fullName evidence="2">14154_t:CDS:1</fullName>
    </submittedName>
</protein>